<dbReference type="InterPro" id="IPR050300">
    <property type="entry name" value="GDXG_lipolytic_enzyme"/>
</dbReference>
<proteinExistence type="inferred from homology"/>
<evidence type="ECO:0000313" key="6">
    <source>
        <dbReference type="Proteomes" id="UP000325286"/>
    </source>
</evidence>
<dbReference type="EMBL" id="CP042914">
    <property type="protein sequence ID" value="QEG40882.1"/>
    <property type="molecule type" value="Genomic_DNA"/>
</dbReference>
<dbReference type="PROSITE" id="PS00018">
    <property type="entry name" value="EF_HAND_1"/>
    <property type="match status" value="1"/>
</dbReference>
<dbReference type="RefSeq" id="WP_068140185.1">
    <property type="nucleotide sequence ID" value="NZ_CP042914.1"/>
</dbReference>
<dbReference type="SUPFAM" id="SSF53474">
    <property type="entry name" value="alpha/beta-Hydrolases"/>
    <property type="match status" value="1"/>
</dbReference>
<keyword evidence="3" id="KW-0732">Signal</keyword>
<dbReference type="PANTHER" id="PTHR48081:SF30">
    <property type="entry name" value="ACETYL-HYDROLASE LIPR-RELATED"/>
    <property type="match status" value="1"/>
</dbReference>
<evidence type="ECO:0000259" key="4">
    <source>
        <dbReference type="PROSITE" id="PS50222"/>
    </source>
</evidence>
<accession>A0A5B9QSL3</accession>
<dbReference type="Pfam" id="PF20434">
    <property type="entry name" value="BD-FAE"/>
    <property type="match status" value="1"/>
</dbReference>
<dbReference type="InterPro" id="IPR049492">
    <property type="entry name" value="BD-FAE-like_dom"/>
</dbReference>
<keyword evidence="2 5" id="KW-0378">Hydrolase</keyword>
<dbReference type="InterPro" id="IPR018247">
    <property type="entry name" value="EF_Hand_1_Ca_BS"/>
</dbReference>
<sequence length="362" mass="40238" precursor="true">MSYTPKPWIVVCCLLLPLTANAQQRSDREAVREAKLKAALERFPQADADKDGSLTLEEFREFQKHRRESTVGRQRATKAQRVAPTHADIAYGNHPKQRFDLWLAADATEPTPLVIYIHGGGFRGGDKSSANPGHVQAFLDAGVSFAAMNYRLSDSGPYPIMMHDAARGLQTLRHRAEEWNIDPQRIACFGGSAGAGISLWLAFHDDLADPDSSDPIARQSTRILAAATAGGQSTYDMHTYREWFDVPDLPMHTALPAFYGIESEEDLNKPEVKALMKDASPISHLSKDDHVSVYMTYGRPNEEVTKETSQSNWVHHVLLGLKLKEAMEPLGLECHVAAPRLQGHSNYPAMEPFLIEKLTGQR</sequence>
<comment type="similarity">
    <text evidence="1">Belongs to the 'GDXG' lipolytic enzyme family.</text>
</comment>
<dbReference type="Proteomes" id="UP000325286">
    <property type="component" value="Chromosome"/>
</dbReference>
<dbReference type="Gene3D" id="3.40.50.1820">
    <property type="entry name" value="alpha/beta hydrolase"/>
    <property type="match status" value="1"/>
</dbReference>
<evidence type="ECO:0000256" key="1">
    <source>
        <dbReference type="ARBA" id="ARBA00010515"/>
    </source>
</evidence>
<dbReference type="InterPro" id="IPR002048">
    <property type="entry name" value="EF_hand_dom"/>
</dbReference>
<dbReference type="OrthoDB" id="265201at2"/>
<keyword evidence="6" id="KW-1185">Reference proteome</keyword>
<dbReference type="GO" id="GO:0005509">
    <property type="term" value="F:calcium ion binding"/>
    <property type="evidence" value="ECO:0007669"/>
    <property type="project" value="InterPro"/>
</dbReference>
<dbReference type="GO" id="GO:0106435">
    <property type="term" value="F:carboxylesterase activity"/>
    <property type="evidence" value="ECO:0007669"/>
    <property type="project" value="UniProtKB-EC"/>
</dbReference>
<protein>
    <submittedName>
        <fullName evidence="5">Carboxylesterase NlhH</fullName>
        <ecNumber evidence="5">3.1.1.1</ecNumber>
    </submittedName>
</protein>
<dbReference type="PANTHER" id="PTHR48081">
    <property type="entry name" value="AB HYDROLASE SUPERFAMILY PROTEIN C4A8.06C"/>
    <property type="match status" value="1"/>
</dbReference>
<evidence type="ECO:0000256" key="3">
    <source>
        <dbReference type="SAM" id="SignalP"/>
    </source>
</evidence>
<organism evidence="5 6">
    <name type="scientific">Roseimaritima ulvae</name>
    <dbReference type="NCBI Taxonomy" id="980254"/>
    <lineage>
        <taxon>Bacteria</taxon>
        <taxon>Pseudomonadati</taxon>
        <taxon>Planctomycetota</taxon>
        <taxon>Planctomycetia</taxon>
        <taxon>Pirellulales</taxon>
        <taxon>Pirellulaceae</taxon>
        <taxon>Roseimaritima</taxon>
    </lineage>
</organism>
<feature type="signal peptide" evidence="3">
    <location>
        <begin position="1"/>
        <end position="22"/>
    </location>
</feature>
<dbReference type="AlphaFoldDB" id="A0A5B9QSL3"/>
<feature type="chain" id="PRO_5022915328" evidence="3">
    <location>
        <begin position="23"/>
        <end position="362"/>
    </location>
</feature>
<evidence type="ECO:0000313" key="5">
    <source>
        <dbReference type="EMBL" id="QEG40882.1"/>
    </source>
</evidence>
<feature type="domain" description="EF-hand" evidence="4">
    <location>
        <begin position="34"/>
        <end position="69"/>
    </location>
</feature>
<dbReference type="PROSITE" id="PS01173">
    <property type="entry name" value="LIPASE_GDXG_HIS"/>
    <property type="match status" value="1"/>
</dbReference>
<dbReference type="GO" id="GO:0004806">
    <property type="term" value="F:triacylglycerol lipase activity"/>
    <property type="evidence" value="ECO:0007669"/>
    <property type="project" value="TreeGrafter"/>
</dbReference>
<dbReference type="EC" id="3.1.1.1" evidence="5"/>
<dbReference type="InterPro" id="IPR002168">
    <property type="entry name" value="Lipase_GDXG_HIS_AS"/>
</dbReference>
<gene>
    <name evidence="5" type="primary">nlhH_7</name>
    <name evidence="5" type="ORF">UC8_29000</name>
</gene>
<dbReference type="InterPro" id="IPR029058">
    <property type="entry name" value="AB_hydrolase_fold"/>
</dbReference>
<evidence type="ECO:0000256" key="2">
    <source>
        <dbReference type="ARBA" id="ARBA00022801"/>
    </source>
</evidence>
<name>A0A5B9QSL3_9BACT</name>
<dbReference type="KEGG" id="rul:UC8_29000"/>
<reference evidence="5 6" key="1">
    <citation type="submission" date="2019-08" db="EMBL/GenBank/DDBJ databases">
        <title>Deep-cultivation of Planctomycetes and their phenomic and genomic characterization uncovers novel biology.</title>
        <authorList>
            <person name="Wiegand S."/>
            <person name="Jogler M."/>
            <person name="Boedeker C."/>
            <person name="Pinto D."/>
            <person name="Vollmers J."/>
            <person name="Rivas-Marin E."/>
            <person name="Kohn T."/>
            <person name="Peeters S.H."/>
            <person name="Heuer A."/>
            <person name="Rast P."/>
            <person name="Oberbeckmann S."/>
            <person name="Bunk B."/>
            <person name="Jeske O."/>
            <person name="Meyerdierks A."/>
            <person name="Storesund J.E."/>
            <person name="Kallscheuer N."/>
            <person name="Luecker S."/>
            <person name="Lage O.M."/>
            <person name="Pohl T."/>
            <person name="Merkel B.J."/>
            <person name="Hornburger P."/>
            <person name="Mueller R.-W."/>
            <person name="Bruemmer F."/>
            <person name="Labrenz M."/>
            <person name="Spormann A.M."/>
            <person name="Op den Camp H."/>
            <person name="Overmann J."/>
            <person name="Amann R."/>
            <person name="Jetten M.S.M."/>
            <person name="Mascher T."/>
            <person name="Medema M.H."/>
            <person name="Devos D.P."/>
            <person name="Kaster A.-K."/>
            <person name="Ovreas L."/>
            <person name="Rohde M."/>
            <person name="Galperin M.Y."/>
            <person name="Jogler C."/>
        </authorList>
    </citation>
    <scope>NUCLEOTIDE SEQUENCE [LARGE SCALE GENOMIC DNA]</scope>
    <source>
        <strain evidence="5 6">UC8</strain>
    </source>
</reference>
<dbReference type="PROSITE" id="PS50222">
    <property type="entry name" value="EF_HAND_2"/>
    <property type="match status" value="1"/>
</dbReference>